<name>A0AAJ4TDE1_AGRTU</name>
<keyword evidence="2" id="KW-0614">Plasmid</keyword>
<organism evidence="2 3">
    <name type="scientific">Agrobacterium tumefaciens</name>
    <dbReference type="NCBI Taxonomy" id="358"/>
    <lineage>
        <taxon>Bacteria</taxon>
        <taxon>Pseudomonadati</taxon>
        <taxon>Pseudomonadota</taxon>
        <taxon>Alphaproteobacteria</taxon>
        <taxon>Hyphomicrobiales</taxon>
        <taxon>Rhizobiaceae</taxon>
        <taxon>Rhizobium/Agrobacterium group</taxon>
        <taxon>Agrobacterium</taxon>
        <taxon>Agrobacterium tumefaciens complex</taxon>
    </lineage>
</organism>
<dbReference type="SUPFAM" id="SSF55729">
    <property type="entry name" value="Acyl-CoA N-acyltransferases (Nat)"/>
    <property type="match status" value="1"/>
</dbReference>
<dbReference type="CDD" id="cd04301">
    <property type="entry name" value="NAT_SF"/>
    <property type="match status" value="1"/>
</dbReference>
<proteinExistence type="predicted"/>
<evidence type="ECO:0000313" key="2">
    <source>
        <dbReference type="EMBL" id="QTG17161.1"/>
    </source>
</evidence>
<geneLocation type="plasmid" evidence="2 3">
    <name>pTiQ15_94</name>
</geneLocation>
<accession>A0AAJ4TDE1</accession>
<dbReference type="PROSITE" id="PS51186">
    <property type="entry name" value="GNAT"/>
    <property type="match status" value="1"/>
</dbReference>
<evidence type="ECO:0000313" key="3">
    <source>
        <dbReference type="Proteomes" id="UP000663946"/>
    </source>
</evidence>
<sequence length="92" mass="9924">MVLNGETFLIAETNGSVVGFCSFKDNEIVGLYVDPQNSRQGVGSSLLRAAEDQIFATANSSIILNAALSALEFYLTHGFRGSCPSEWCSWIS</sequence>
<dbReference type="InterPro" id="IPR000182">
    <property type="entry name" value="GNAT_dom"/>
</dbReference>
<dbReference type="InterPro" id="IPR016181">
    <property type="entry name" value="Acyl_CoA_acyltransferase"/>
</dbReference>
<protein>
    <submittedName>
        <fullName evidence="2">GNAT family N-acetyltransferase</fullName>
    </submittedName>
</protein>
<dbReference type="AlphaFoldDB" id="A0AAJ4TDE1"/>
<reference evidence="2" key="1">
    <citation type="submission" date="2020-02" db="EMBL/GenBank/DDBJ databases">
        <title>Unexpected conservation and global transmission of agrobacterial virulence plasmids.</title>
        <authorList>
            <person name="Weisberg A.J."/>
            <person name="Davis E.W. II"/>
            <person name="Tabima J.R."/>
            <person name="Belcher M.S."/>
            <person name="Miller M."/>
            <person name="Kuo C.-H."/>
            <person name="Loper J.E."/>
            <person name="Grunwald N.J."/>
            <person name="Putnam M.L."/>
            <person name="Chang J.H."/>
        </authorList>
    </citation>
    <scope>NUCLEOTIDE SEQUENCE</scope>
    <source>
        <strain evidence="2">Q15/94</strain>
        <plasmid evidence="2">pTiQ15_94</plasmid>
    </source>
</reference>
<dbReference type="RefSeq" id="WP_416333645.1">
    <property type="nucleotide sequence ID" value="NZ_CP049220.1"/>
</dbReference>
<feature type="domain" description="N-acetyltransferase" evidence="1">
    <location>
        <begin position="1"/>
        <end position="92"/>
    </location>
</feature>
<gene>
    <name evidence="2" type="ORF">G6M86_28135</name>
</gene>
<dbReference type="GO" id="GO:0016747">
    <property type="term" value="F:acyltransferase activity, transferring groups other than amino-acyl groups"/>
    <property type="evidence" value="ECO:0007669"/>
    <property type="project" value="InterPro"/>
</dbReference>
<evidence type="ECO:0000259" key="1">
    <source>
        <dbReference type="PROSITE" id="PS51186"/>
    </source>
</evidence>
<dbReference type="EMBL" id="CP049220">
    <property type="protein sequence ID" value="QTG17161.1"/>
    <property type="molecule type" value="Genomic_DNA"/>
</dbReference>
<dbReference type="Gene3D" id="3.40.630.30">
    <property type="match status" value="1"/>
</dbReference>
<dbReference type="Pfam" id="PF13508">
    <property type="entry name" value="Acetyltransf_7"/>
    <property type="match status" value="1"/>
</dbReference>
<dbReference type="Proteomes" id="UP000663946">
    <property type="component" value="Plasmid pTiQ15_94"/>
</dbReference>